<dbReference type="CDD" id="cd01595">
    <property type="entry name" value="Adenylsuccinate_lyase_like"/>
    <property type="match status" value="1"/>
</dbReference>
<dbReference type="PANTHER" id="PTHR43172:SF1">
    <property type="entry name" value="ADENYLOSUCCINATE LYASE"/>
    <property type="match status" value="1"/>
</dbReference>
<dbReference type="InterPro" id="IPR022761">
    <property type="entry name" value="Fumarate_lyase_N"/>
</dbReference>
<dbReference type="InterPro" id="IPR000362">
    <property type="entry name" value="Fumarate_lyase_fam"/>
</dbReference>
<gene>
    <name evidence="3" type="ORF">CVV26_00870</name>
</gene>
<dbReference type="GO" id="GO:0070626">
    <property type="term" value="F:(S)-2-(5-amino-1-(5-phospho-D-ribosyl)imidazole-4-carboxamido) succinate lyase (fumarate-forming) activity"/>
    <property type="evidence" value="ECO:0007669"/>
    <property type="project" value="TreeGrafter"/>
</dbReference>
<dbReference type="PRINTS" id="PR00149">
    <property type="entry name" value="FUMRATELYASE"/>
</dbReference>
<dbReference type="InterPro" id="IPR024083">
    <property type="entry name" value="Fumarase/histidase_N"/>
</dbReference>
<evidence type="ECO:0000313" key="3">
    <source>
        <dbReference type="EMBL" id="PKL72549.1"/>
    </source>
</evidence>
<dbReference type="GO" id="GO:0004018">
    <property type="term" value="F:N6-(1,2-dicarboxyethyl)AMP AMP-lyase (fumarate-forming) activity"/>
    <property type="evidence" value="ECO:0007669"/>
    <property type="project" value="TreeGrafter"/>
</dbReference>
<sequence>MPDLNLIMPGNPRYQPKEMASVFGYDNLYKKIAEVELATLDTLYDLGIIPKTDWKKLNKKTRQEILSIRTTAVDKVEQEITHHDIRAFVRCAQEILDKKIARWVHIPLTSYDVIDTARILQFKEAYQVALKPALISITQIFIKLIKNNSQQIQIGRTHGQHALPITVGFWLATILNRIINNWEKMDYFYNNLSGKISGAVGAHNGQIGLKLSNLKNNETFEEKVLKKLDLKPAQISTQILPPEPLAYFLFSIINMSATFGQFGRDSRQLMRSEIAEITESFEAGQVGSSTMAHKRNPINFENLEGMWLRTKNEFGKVLDTLISEHQRDLVGSSVARDYPIILINLQQQLNTLLKKNKNNVAFLERLSINKKACEINFKKNANIILAEPMYIALQMAGYKEDAHELVNRKLVPISQEKNISLIEALEKLMINDKILKNVVKNIPIEVWELLKSPEKYIGDAKEKSLEVVKYAKSFLDKIEK</sequence>
<evidence type="ECO:0000313" key="4">
    <source>
        <dbReference type="Proteomes" id="UP000233414"/>
    </source>
</evidence>
<dbReference type="PANTHER" id="PTHR43172">
    <property type="entry name" value="ADENYLOSUCCINATE LYASE"/>
    <property type="match status" value="1"/>
</dbReference>
<dbReference type="Pfam" id="PF00206">
    <property type="entry name" value="Lyase_1"/>
    <property type="match status" value="1"/>
</dbReference>
<evidence type="ECO:0000256" key="1">
    <source>
        <dbReference type="ARBA" id="ARBA00023239"/>
    </source>
</evidence>
<dbReference type="AlphaFoldDB" id="A0A2N1UNW4"/>
<accession>A0A2N1UNW4</accession>
<dbReference type="EMBL" id="PGYQ01000002">
    <property type="protein sequence ID" value="PKL72549.1"/>
    <property type="molecule type" value="Genomic_DNA"/>
</dbReference>
<dbReference type="Gene3D" id="1.20.200.10">
    <property type="entry name" value="Fumarase/aspartase (Central domain)"/>
    <property type="match status" value="1"/>
</dbReference>
<dbReference type="PROSITE" id="PS00163">
    <property type="entry name" value="FUMARATE_LYASES"/>
    <property type="match status" value="1"/>
</dbReference>
<name>A0A2N1UNW4_9BACT</name>
<evidence type="ECO:0000259" key="2">
    <source>
        <dbReference type="Pfam" id="PF00206"/>
    </source>
</evidence>
<protein>
    <recommendedName>
        <fullName evidence="2">Fumarate lyase N-terminal domain-containing protein</fullName>
    </recommendedName>
</protein>
<dbReference type="Proteomes" id="UP000233414">
    <property type="component" value="Unassembled WGS sequence"/>
</dbReference>
<organism evidence="3 4">
    <name type="scientific">Candidatus Kuenenbacteria bacterium HGW-Kuenenbacteria-1</name>
    <dbReference type="NCBI Taxonomy" id="2013812"/>
    <lineage>
        <taxon>Bacteria</taxon>
        <taxon>Candidatus Kueneniibacteriota</taxon>
    </lineage>
</organism>
<dbReference type="InterPro" id="IPR020557">
    <property type="entry name" value="Fumarate_lyase_CS"/>
</dbReference>
<dbReference type="Gene3D" id="1.10.275.10">
    <property type="entry name" value="Fumarase/aspartase (N-terminal domain)"/>
    <property type="match status" value="1"/>
</dbReference>
<dbReference type="GO" id="GO:0005829">
    <property type="term" value="C:cytosol"/>
    <property type="evidence" value="ECO:0007669"/>
    <property type="project" value="TreeGrafter"/>
</dbReference>
<comment type="caution">
    <text evidence="3">The sequence shown here is derived from an EMBL/GenBank/DDBJ whole genome shotgun (WGS) entry which is preliminary data.</text>
</comment>
<dbReference type="InterPro" id="IPR008948">
    <property type="entry name" value="L-Aspartase-like"/>
</dbReference>
<proteinExistence type="predicted"/>
<keyword evidence="1" id="KW-0456">Lyase</keyword>
<dbReference type="SUPFAM" id="SSF48557">
    <property type="entry name" value="L-aspartase-like"/>
    <property type="match status" value="1"/>
</dbReference>
<dbReference type="GO" id="GO:0044208">
    <property type="term" value="P:'de novo' AMP biosynthetic process"/>
    <property type="evidence" value="ECO:0007669"/>
    <property type="project" value="TreeGrafter"/>
</dbReference>
<reference evidence="3 4" key="1">
    <citation type="journal article" date="2017" name="ISME J.">
        <title>Potential for microbial H2 and metal transformations associated with novel bacteria and archaea in deep terrestrial subsurface sediments.</title>
        <authorList>
            <person name="Hernsdorf A.W."/>
            <person name="Amano Y."/>
            <person name="Miyakawa K."/>
            <person name="Ise K."/>
            <person name="Suzuki Y."/>
            <person name="Anantharaman K."/>
            <person name="Probst A."/>
            <person name="Burstein D."/>
            <person name="Thomas B.C."/>
            <person name="Banfield J.F."/>
        </authorList>
    </citation>
    <scope>NUCLEOTIDE SEQUENCE [LARGE SCALE GENOMIC DNA]</scope>
    <source>
        <strain evidence="3">HGW-Kuenenbacteria-1</strain>
    </source>
</reference>
<feature type="domain" description="Fumarate lyase N-terminal" evidence="2">
    <location>
        <begin position="83"/>
        <end position="306"/>
    </location>
</feature>